<dbReference type="InterPro" id="IPR006439">
    <property type="entry name" value="HAD-SF_hydro_IA"/>
</dbReference>
<sequence length="218" mass="25081">MGDSIKTYVFDVYGTLFDVHSVKELCEELYPEKGESISFTWREKQLEYSFLRQIMGKYTTFLEITKDALRYAVKKQDRTLTSENEEKLIEAYLHLTPYPEVRDVLERLKAGNKLAVFSNGSHDMLDPLIERAGLAELFDHIISIDEAKQYKPSPAAYNLVLENLNVRREEVLFMSSNGWDISGAKSFGFQTAWINRGNQPTEELNLKPDHIFTNLSGV</sequence>
<evidence type="ECO:0000256" key="2">
    <source>
        <dbReference type="ARBA" id="ARBA00022801"/>
    </source>
</evidence>
<dbReference type="CDD" id="cd02588">
    <property type="entry name" value="HAD_L2-DEX"/>
    <property type="match status" value="1"/>
</dbReference>
<dbReference type="InterPro" id="IPR051540">
    <property type="entry name" value="S-2-haloacid_dehalogenase"/>
</dbReference>
<dbReference type="GO" id="GO:0019120">
    <property type="term" value="F:hydrolase activity, acting on acid halide bonds, in C-halide compounds"/>
    <property type="evidence" value="ECO:0007669"/>
    <property type="project" value="InterPro"/>
</dbReference>
<comment type="caution">
    <text evidence="3">The sequence shown here is derived from an EMBL/GenBank/DDBJ whole genome shotgun (WGS) entry which is preliminary data.</text>
</comment>
<gene>
    <name evidence="3" type="ORF">FCL54_10780</name>
</gene>
<dbReference type="SUPFAM" id="SSF56784">
    <property type="entry name" value="HAD-like"/>
    <property type="match status" value="1"/>
</dbReference>
<dbReference type="Gene3D" id="1.10.150.240">
    <property type="entry name" value="Putative phosphatase, domain 2"/>
    <property type="match status" value="1"/>
</dbReference>
<name>A0A5R9F1U7_9BACL</name>
<evidence type="ECO:0000313" key="4">
    <source>
        <dbReference type="Proteomes" id="UP000308230"/>
    </source>
</evidence>
<dbReference type="InterPro" id="IPR006328">
    <property type="entry name" value="2-HAD"/>
</dbReference>
<dbReference type="RefSeq" id="WP_138126274.1">
    <property type="nucleotide sequence ID" value="NZ_SWLG01000007.1"/>
</dbReference>
<dbReference type="NCBIfam" id="TIGR01493">
    <property type="entry name" value="HAD-SF-IA-v2"/>
    <property type="match status" value="1"/>
</dbReference>
<organism evidence="3 4">
    <name type="scientific">Exobacillus caeni</name>
    <dbReference type="NCBI Taxonomy" id="2574798"/>
    <lineage>
        <taxon>Bacteria</taxon>
        <taxon>Bacillati</taxon>
        <taxon>Bacillota</taxon>
        <taxon>Bacilli</taxon>
        <taxon>Bacillales</taxon>
        <taxon>Guptibacillaceae</taxon>
        <taxon>Exobacillus</taxon>
    </lineage>
</organism>
<dbReference type="Proteomes" id="UP000308230">
    <property type="component" value="Unassembled WGS sequence"/>
</dbReference>
<dbReference type="SFLD" id="SFLDG01129">
    <property type="entry name" value="C1.5:_HAD__Beta-PGM__Phosphata"/>
    <property type="match status" value="1"/>
</dbReference>
<dbReference type="InterPro" id="IPR036412">
    <property type="entry name" value="HAD-like_sf"/>
</dbReference>
<protein>
    <submittedName>
        <fullName evidence="3">Haloacid dehalogenase type II</fullName>
    </submittedName>
</protein>
<dbReference type="InterPro" id="IPR023214">
    <property type="entry name" value="HAD_sf"/>
</dbReference>
<dbReference type="NCBIfam" id="TIGR01509">
    <property type="entry name" value="HAD-SF-IA-v3"/>
    <property type="match status" value="1"/>
</dbReference>
<dbReference type="SFLD" id="SFLDF00045">
    <property type="entry name" value="2-haloacid_dehalogenase"/>
    <property type="match status" value="1"/>
</dbReference>
<dbReference type="NCBIfam" id="TIGR01428">
    <property type="entry name" value="HAD_type_II"/>
    <property type="match status" value="1"/>
</dbReference>
<dbReference type="Gene3D" id="3.40.50.1000">
    <property type="entry name" value="HAD superfamily/HAD-like"/>
    <property type="match status" value="1"/>
</dbReference>
<dbReference type="AlphaFoldDB" id="A0A5R9F1U7"/>
<dbReference type="NCBIfam" id="TIGR01549">
    <property type="entry name" value="HAD-SF-IA-v1"/>
    <property type="match status" value="1"/>
</dbReference>
<accession>A0A5R9F1U7</accession>
<dbReference type="PRINTS" id="PR00413">
    <property type="entry name" value="HADHALOGNASE"/>
</dbReference>
<proteinExistence type="inferred from homology"/>
<dbReference type="PANTHER" id="PTHR43316">
    <property type="entry name" value="HYDROLASE, HALOACID DELAHOGENASE-RELATED"/>
    <property type="match status" value="1"/>
</dbReference>
<evidence type="ECO:0000313" key="3">
    <source>
        <dbReference type="EMBL" id="TLS37011.1"/>
    </source>
</evidence>
<keyword evidence="2" id="KW-0378">Hydrolase</keyword>
<keyword evidence="4" id="KW-1185">Reference proteome</keyword>
<dbReference type="PANTHER" id="PTHR43316:SF3">
    <property type="entry name" value="HALOACID DEHALOGENASE, TYPE II (AFU_ORTHOLOGUE AFUA_2G07750)-RELATED"/>
    <property type="match status" value="1"/>
</dbReference>
<dbReference type="Pfam" id="PF00702">
    <property type="entry name" value="Hydrolase"/>
    <property type="match status" value="1"/>
</dbReference>
<dbReference type="SFLD" id="SFLDG01135">
    <property type="entry name" value="C1.5.6:_HAD__Beta-PGM__Phospha"/>
    <property type="match status" value="1"/>
</dbReference>
<dbReference type="OrthoDB" id="264363at2"/>
<reference evidence="3 4" key="1">
    <citation type="submission" date="2019-04" db="EMBL/GenBank/DDBJ databases">
        <title>Bacillus caeni sp. nov., a bacterium isolated from mangrove sediment.</title>
        <authorList>
            <person name="Huang H."/>
            <person name="Mo K."/>
            <person name="Hu Y."/>
        </authorList>
    </citation>
    <scope>NUCLEOTIDE SEQUENCE [LARGE SCALE GENOMIC DNA]</scope>
    <source>
        <strain evidence="3 4">HB172195</strain>
    </source>
</reference>
<comment type="similarity">
    <text evidence="1">Belongs to the HAD-like hydrolase superfamily. S-2-haloalkanoic acid dehalogenase family.</text>
</comment>
<dbReference type="InterPro" id="IPR023198">
    <property type="entry name" value="PGP-like_dom2"/>
</dbReference>
<evidence type="ECO:0000256" key="1">
    <source>
        <dbReference type="ARBA" id="ARBA00008106"/>
    </source>
</evidence>
<dbReference type="SFLD" id="SFLDS00003">
    <property type="entry name" value="Haloacid_Dehalogenase"/>
    <property type="match status" value="1"/>
</dbReference>
<dbReference type="EMBL" id="SWLG01000007">
    <property type="protein sequence ID" value="TLS37011.1"/>
    <property type="molecule type" value="Genomic_DNA"/>
</dbReference>